<dbReference type="EMBL" id="JARKIE010000199">
    <property type="protein sequence ID" value="KAJ7668022.1"/>
    <property type="molecule type" value="Genomic_DNA"/>
</dbReference>
<accession>A0AAD7CXA7</accession>
<evidence type="ECO:0000313" key="3">
    <source>
        <dbReference type="Proteomes" id="UP001221757"/>
    </source>
</evidence>
<comment type="caution">
    <text evidence="2">The sequence shown here is derived from an EMBL/GenBank/DDBJ whole genome shotgun (WGS) entry which is preliminary data.</text>
</comment>
<feature type="region of interest" description="Disordered" evidence="1">
    <location>
        <begin position="34"/>
        <end position="98"/>
    </location>
</feature>
<gene>
    <name evidence="2" type="ORF">B0H17DRAFT_1142675</name>
</gene>
<proteinExistence type="predicted"/>
<name>A0AAD7CXA7_MYCRO</name>
<protein>
    <submittedName>
        <fullName evidence="2">Uncharacterized protein</fullName>
    </submittedName>
</protein>
<feature type="compositionally biased region" description="Basic and acidic residues" evidence="1">
    <location>
        <begin position="66"/>
        <end position="76"/>
    </location>
</feature>
<keyword evidence="3" id="KW-1185">Reference proteome</keyword>
<feature type="compositionally biased region" description="Basic residues" evidence="1">
    <location>
        <begin position="45"/>
        <end position="56"/>
    </location>
</feature>
<reference evidence="2" key="1">
    <citation type="submission" date="2023-03" db="EMBL/GenBank/DDBJ databases">
        <title>Massive genome expansion in bonnet fungi (Mycena s.s.) driven by repeated elements and novel gene families across ecological guilds.</title>
        <authorList>
            <consortium name="Lawrence Berkeley National Laboratory"/>
            <person name="Harder C.B."/>
            <person name="Miyauchi S."/>
            <person name="Viragh M."/>
            <person name="Kuo A."/>
            <person name="Thoen E."/>
            <person name="Andreopoulos B."/>
            <person name="Lu D."/>
            <person name="Skrede I."/>
            <person name="Drula E."/>
            <person name="Henrissat B."/>
            <person name="Morin E."/>
            <person name="Kohler A."/>
            <person name="Barry K."/>
            <person name="LaButti K."/>
            <person name="Morin E."/>
            <person name="Salamov A."/>
            <person name="Lipzen A."/>
            <person name="Mereny Z."/>
            <person name="Hegedus B."/>
            <person name="Baldrian P."/>
            <person name="Stursova M."/>
            <person name="Weitz H."/>
            <person name="Taylor A."/>
            <person name="Grigoriev I.V."/>
            <person name="Nagy L.G."/>
            <person name="Martin F."/>
            <person name="Kauserud H."/>
        </authorList>
    </citation>
    <scope>NUCLEOTIDE SEQUENCE</scope>
    <source>
        <strain evidence="2">CBHHK067</strain>
    </source>
</reference>
<sequence>MVSNSLVIALRAEPGHLTHINSMGSLYIPEPAPMLDRAHAPAPPSHRHAAHVHNHNQKLSMRQRSGRVEHGEQRGDDGEEGQLDDSHPESRQVRPRTEQAFWVNDRGPHVAGKSEPGRAKTVVRPEADRMGRVLLLIHLWWLTHSRYHELPYKAGVAHNKTWNTKVSRHNMIASDLRNCEKGPRAFKRVRLLHYGLWTRVFDGIKYTFSCLKEEAICATYISH</sequence>
<evidence type="ECO:0000313" key="2">
    <source>
        <dbReference type="EMBL" id="KAJ7668022.1"/>
    </source>
</evidence>
<organism evidence="2 3">
    <name type="scientific">Mycena rosella</name>
    <name type="common">Pink bonnet</name>
    <name type="synonym">Agaricus rosellus</name>
    <dbReference type="NCBI Taxonomy" id="1033263"/>
    <lineage>
        <taxon>Eukaryota</taxon>
        <taxon>Fungi</taxon>
        <taxon>Dikarya</taxon>
        <taxon>Basidiomycota</taxon>
        <taxon>Agaricomycotina</taxon>
        <taxon>Agaricomycetes</taxon>
        <taxon>Agaricomycetidae</taxon>
        <taxon>Agaricales</taxon>
        <taxon>Marasmiineae</taxon>
        <taxon>Mycenaceae</taxon>
        <taxon>Mycena</taxon>
    </lineage>
</organism>
<dbReference type="AlphaFoldDB" id="A0AAD7CXA7"/>
<feature type="compositionally biased region" description="Basic and acidic residues" evidence="1">
    <location>
        <begin position="84"/>
        <end position="97"/>
    </location>
</feature>
<evidence type="ECO:0000256" key="1">
    <source>
        <dbReference type="SAM" id="MobiDB-lite"/>
    </source>
</evidence>
<dbReference type="Proteomes" id="UP001221757">
    <property type="component" value="Unassembled WGS sequence"/>
</dbReference>